<dbReference type="SMART" id="SM00387">
    <property type="entry name" value="HATPase_c"/>
    <property type="match status" value="1"/>
</dbReference>
<dbReference type="InterPro" id="IPR003594">
    <property type="entry name" value="HATPase_dom"/>
</dbReference>
<keyword evidence="3" id="KW-0597">Phosphoprotein</keyword>
<dbReference type="InterPro" id="IPR036890">
    <property type="entry name" value="HATPase_C_sf"/>
</dbReference>
<evidence type="ECO:0000259" key="4">
    <source>
        <dbReference type="PROSITE" id="PS50109"/>
    </source>
</evidence>
<dbReference type="EC" id="2.7.13.3" evidence="2"/>
<dbReference type="SUPFAM" id="SSF55874">
    <property type="entry name" value="ATPase domain of HSP90 chaperone/DNA topoisomerase II/histidine kinase"/>
    <property type="match status" value="1"/>
</dbReference>
<protein>
    <recommendedName>
        <fullName evidence="2">histidine kinase</fullName>
        <ecNumber evidence="2">2.7.13.3</ecNumber>
    </recommendedName>
</protein>
<evidence type="ECO:0000256" key="2">
    <source>
        <dbReference type="ARBA" id="ARBA00012438"/>
    </source>
</evidence>
<dbReference type="PROSITE" id="PS50109">
    <property type="entry name" value="HIS_KIN"/>
    <property type="match status" value="1"/>
</dbReference>
<dbReference type="InterPro" id="IPR005467">
    <property type="entry name" value="His_kinase_dom"/>
</dbReference>
<dbReference type="InterPro" id="IPR004358">
    <property type="entry name" value="Sig_transdc_His_kin-like_C"/>
</dbReference>
<dbReference type="GO" id="GO:0000155">
    <property type="term" value="F:phosphorelay sensor kinase activity"/>
    <property type="evidence" value="ECO:0007669"/>
    <property type="project" value="TreeGrafter"/>
</dbReference>
<sequence>MDQNRADDMYLNMIEKSVKNLDLFVKNIVNYYKNSRIEETLSEINFDQILDENIKSFDGLNGINFAIDISNLSPFKSDDFRIKVILNNILSNAIKYQKKDNPEKRVEIKIHTSPEKADISIFDNGIGIQEKHLPSIFKMFFRGTHYSDGSGIGLYIAKEAIDKLNGSVQVESEEGKFTKFLIEIPNSYVPSPQAAALR</sequence>
<dbReference type="PANTHER" id="PTHR43547">
    <property type="entry name" value="TWO-COMPONENT HISTIDINE KINASE"/>
    <property type="match status" value="1"/>
</dbReference>
<dbReference type="PRINTS" id="PR00344">
    <property type="entry name" value="BCTRLSENSOR"/>
</dbReference>
<comment type="caution">
    <text evidence="5">The sequence shown here is derived from an EMBL/GenBank/DDBJ whole genome shotgun (WGS) entry which is preliminary data.</text>
</comment>
<reference evidence="5 6" key="1">
    <citation type="submission" date="2014-09" db="EMBL/GenBank/DDBJ databases">
        <title>Sporocytophaga myxococcoides PG-01 genome sequencing.</title>
        <authorList>
            <person name="Liu L."/>
            <person name="Gao P.J."/>
            <person name="Chen G.J."/>
            <person name="Wang L.S."/>
        </authorList>
    </citation>
    <scope>NUCLEOTIDE SEQUENCE [LARGE SCALE GENOMIC DNA]</scope>
    <source>
        <strain evidence="5 6">PG-01</strain>
    </source>
</reference>
<dbReference type="eggNOG" id="COG4251">
    <property type="taxonomic scope" value="Bacteria"/>
</dbReference>
<proteinExistence type="predicted"/>
<keyword evidence="6" id="KW-1185">Reference proteome</keyword>
<comment type="catalytic activity">
    <reaction evidence="1">
        <text>ATP + protein L-histidine = ADP + protein N-phospho-L-histidine.</text>
        <dbReference type="EC" id="2.7.13.3"/>
    </reaction>
</comment>
<dbReference type="Proteomes" id="UP000030185">
    <property type="component" value="Unassembled WGS sequence"/>
</dbReference>
<name>A0A098L8I5_9BACT</name>
<organism evidence="5 6">
    <name type="scientific">Sporocytophaga myxococcoides</name>
    <dbReference type="NCBI Taxonomy" id="153721"/>
    <lineage>
        <taxon>Bacteria</taxon>
        <taxon>Pseudomonadati</taxon>
        <taxon>Bacteroidota</taxon>
        <taxon>Cytophagia</taxon>
        <taxon>Cytophagales</taxon>
        <taxon>Cytophagaceae</taxon>
        <taxon>Sporocytophaga</taxon>
    </lineage>
</organism>
<evidence type="ECO:0000256" key="1">
    <source>
        <dbReference type="ARBA" id="ARBA00000085"/>
    </source>
</evidence>
<feature type="domain" description="Histidine kinase" evidence="4">
    <location>
        <begin position="1"/>
        <end position="188"/>
    </location>
</feature>
<gene>
    <name evidence="5" type="ORF">MYP_297</name>
</gene>
<dbReference type="STRING" id="153721.MYP_297"/>
<dbReference type="PANTHER" id="PTHR43547:SF2">
    <property type="entry name" value="HYBRID SIGNAL TRANSDUCTION HISTIDINE KINASE C"/>
    <property type="match status" value="1"/>
</dbReference>
<accession>A0A098L8I5</accession>
<evidence type="ECO:0000256" key="3">
    <source>
        <dbReference type="ARBA" id="ARBA00022553"/>
    </source>
</evidence>
<evidence type="ECO:0000313" key="6">
    <source>
        <dbReference type="Proteomes" id="UP000030185"/>
    </source>
</evidence>
<dbReference type="AlphaFoldDB" id="A0A098L8I5"/>
<dbReference type="EMBL" id="BBLT01000001">
    <property type="protein sequence ID" value="GAL83071.1"/>
    <property type="molecule type" value="Genomic_DNA"/>
</dbReference>
<evidence type="ECO:0000313" key="5">
    <source>
        <dbReference type="EMBL" id="GAL83071.1"/>
    </source>
</evidence>
<dbReference type="Gene3D" id="3.30.565.10">
    <property type="entry name" value="Histidine kinase-like ATPase, C-terminal domain"/>
    <property type="match status" value="1"/>
</dbReference>
<dbReference type="Pfam" id="PF02518">
    <property type="entry name" value="HATPase_c"/>
    <property type="match status" value="1"/>
</dbReference>